<evidence type="ECO:0000256" key="1">
    <source>
        <dbReference type="SAM" id="MobiDB-lite"/>
    </source>
</evidence>
<feature type="compositionally biased region" description="Basic and acidic residues" evidence="1">
    <location>
        <begin position="116"/>
        <end position="148"/>
    </location>
</feature>
<evidence type="ECO:0000313" key="2">
    <source>
        <dbReference type="EMBL" id="CAJ1050199.1"/>
    </source>
</evidence>
<gene>
    <name evidence="2" type="ORF">XNOV1_A007015</name>
</gene>
<feature type="region of interest" description="Disordered" evidence="1">
    <location>
        <begin position="340"/>
        <end position="363"/>
    </location>
</feature>
<dbReference type="EMBL" id="OY660865">
    <property type="protein sequence ID" value="CAJ1050199.1"/>
    <property type="molecule type" value="Genomic_DNA"/>
</dbReference>
<reference evidence="2" key="1">
    <citation type="submission" date="2023-08" db="EMBL/GenBank/DDBJ databases">
        <authorList>
            <person name="Alioto T."/>
            <person name="Alioto T."/>
            <person name="Gomez Garrido J."/>
        </authorList>
    </citation>
    <scope>NUCLEOTIDE SEQUENCE</scope>
</reference>
<sequence>MASPSELCVSPTGQQDQKFISPASYSGEVFFSDTSSPSSPYPTGASIFVSPPFSSTLKHSRSWSALSPQGLQPRGGGGGGRGLSSVEEIGEWADKEVKRPTHASLEHLNFYKRTRPTRDSRELSSPKKPGETFPKAKEQQQHSPKKTESPAQDQAPSRRRPSQKQANTRSTSPRKPGLQQVPSTLQRTDQQQQQGPPRRSKDSSSRESLDQDKRNSKGGTIEIRRPTQAREGEGRADRTRSVREQVSPQRRMVGDRNPPNAVRQTEKGTSKDMRQRDANGRSRSTEDRSARRETMSKRESLLSFKDMLTRKGSVVSPRGTEDTNLFSKDAGVRQDFVASVNSFPGTPQSPKGPLSPGPWKVPSSAKILSEAEVFRDPL</sequence>
<feature type="compositionally biased region" description="Polar residues" evidence="1">
    <location>
        <begin position="340"/>
        <end position="349"/>
    </location>
</feature>
<keyword evidence="3" id="KW-1185">Reference proteome</keyword>
<feature type="compositionally biased region" description="Basic and acidic residues" evidence="1">
    <location>
        <begin position="199"/>
        <end position="215"/>
    </location>
</feature>
<feature type="region of interest" description="Disordered" evidence="1">
    <location>
        <begin position="31"/>
        <end position="304"/>
    </location>
</feature>
<protein>
    <submittedName>
        <fullName evidence="2">Membrane-associated guanylate kinase, WW and PDZ domain-containing protein 3 isoform X1</fullName>
    </submittedName>
</protein>
<keyword evidence="2" id="KW-0808">Transferase</keyword>
<accession>A0AAV1ENC6</accession>
<dbReference type="GO" id="GO:0016301">
    <property type="term" value="F:kinase activity"/>
    <property type="evidence" value="ECO:0007669"/>
    <property type="project" value="UniProtKB-KW"/>
</dbReference>
<feature type="compositionally biased region" description="Basic and acidic residues" evidence="1">
    <location>
        <begin position="222"/>
        <end position="243"/>
    </location>
</feature>
<organism evidence="2 3">
    <name type="scientific">Xyrichtys novacula</name>
    <name type="common">Pearly razorfish</name>
    <name type="synonym">Hemipteronotus novacula</name>
    <dbReference type="NCBI Taxonomy" id="13765"/>
    <lineage>
        <taxon>Eukaryota</taxon>
        <taxon>Metazoa</taxon>
        <taxon>Chordata</taxon>
        <taxon>Craniata</taxon>
        <taxon>Vertebrata</taxon>
        <taxon>Euteleostomi</taxon>
        <taxon>Actinopterygii</taxon>
        <taxon>Neopterygii</taxon>
        <taxon>Teleostei</taxon>
        <taxon>Neoteleostei</taxon>
        <taxon>Acanthomorphata</taxon>
        <taxon>Eupercaria</taxon>
        <taxon>Labriformes</taxon>
        <taxon>Labridae</taxon>
        <taxon>Xyrichtys</taxon>
    </lineage>
</organism>
<feature type="compositionally biased region" description="Polar residues" evidence="1">
    <location>
        <begin position="52"/>
        <end position="67"/>
    </location>
</feature>
<keyword evidence="2" id="KW-0418">Kinase</keyword>
<dbReference type="Proteomes" id="UP001178508">
    <property type="component" value="Chromosome 2"/>
</dbReference>
<evidence type="ECO:0000313" key="3">
    <source>
        <dbReference type="Proteomes" id="UP001178508"/>
    </source>
</evidence>
<feature type="compositionally biased region" description="Polar residues" evidence="1">
    <location>
        <begin position="163"/>
        <end position="173"/>
    </location>
</feature>
<feature type="compositionally biased region" description="Gly residues" evidence="1">
    <location>
        <begin position="73"/>
        <end position="82"/>
    </location>
</feature>
<name>A0AAV1ENC6_XYRNO</name>
<dbReference type="AlphaFoldDB" id="A0AAV1ENC6"/>
<feature type="compositionally biased region" description="Polar residues" evidence="1">
    <location>
        <begin position="180"/>
        <end position="189"/>
    </location>
</feature>
<proteinExistence type="predicted"/>
<feature type="compositionally biased region" description="Basic and acidic residues" evidence="1">
    <location>
        <begin position="264"/>
        <end position="300"/>
    </location>
</feature>